<dbReference type="SUPFAM" id="SSF52047">
    <property type="entry name" value="RNI-like"/>
    <property type="match status" value="1"/>
</dbReference>
<keyword evidence="2" id="KW-1185">Reference proteome</keyword>
<dbReference type="Proteomes" id="UP000799750">
    <property type="component" value="Unassembled WGS sequence"/>
</dbReference>
<accession>A0A6A6QT71</accession>
<sequence>MAKQSILLTVGNDVALCIFEQLYNHYPSSLGQLRLVSRQCRDLADSFFFRRIRLYDQDLPPNLNAVNGHIIRRLLDPKDVLSRYVWHFSIDRFFPGTELSTLDSTAIFEQIILNLNGPHTFYLHAAYGMSESTAILIQKKWPQCRLYITNDIYGTERDPLDMFAAVEHHLSAQMHYLDYTASRAWSSSAADPVSEHRKMYTQGFAYLAKFLKRLKNLKVLKVSESGFVLNSSDARGSMNLHLQPGERLPPLEELVFGRGMLDFNREHCVQLRESIDKTTLRRLDLGRRCPHHFLKELKGCFPDLKSLRFAIDIYDADTAYRPSGAVPDYWKNAQCGSVRIIQDFIGSINGLEELTLTEDHQGTFHTFLLPAILKQHGHTLFTLEIENKTNDPQVVWAKDELATLLRHRPYLQRFSGHVRVTHERDAPESLGNHFPDVLGVLVQFRNLRNLKLTITPQSVADATVLAKTTFRSFFLEDSFSRLEDVVVVCWFNREWGHVESETVEVKITRLWADDTTRFPGDYYACSERYPNEARTRALKELASLCCNSRHAGEHGDHSQR</sequence>
<reference evidence="1" key="1">
    <citation type="journal article" date="2020" name="Stud. Mycol.">
        <title>101 Dothideomycetes genomes: a test case for predicting lifestyles and emergence of pathogens.</title>
        <authorList>
            <person name="Haridas S."/>
            <person name="Albert R."/>
            <person name="Binder M."/>
            <person name="Bloem J."/>
            <person name="Labutti K."/>
            <person name="Salamov A."/>
            <person name="Andreopoulos B."/>
            <person name="Baker S."/>
            <person name="Barry K."/>
            <person name="Bills G."/>
            <person name="Bluhm B."/>
            <person name="Cannon C."/>
            <person name="Castanera R."/>
            <person name="Culley D."/>
            <person name="Daum C."/>
            <person name="Ezra D."/>
            <person name="Gonzalez J."/>
            <person name="Henrissat B."/>
            <person name="Kuo A."/>
            <person name="Liang C."/>
            <person name="Lipzen A."/>
            <person name="Lutzoni F."/>
            <person name="Magnuson J."/>
            <person name="Mondo S."/>
            <person name="Nolan M."/>
            <person name="Ohm R."/>
            <person name="Pangilinan J."/>
            <person name="Park H.-J."/>
            <person name="Ramirez L."/>
            <person name="Alfaro M."/>
            <person name="Sun H."/>
            <person name="Tritt A."/>
            <person name="Yoshinaga Y."/>
            <person name="Zwiers L.-H."/>
            <person name="Turgeon B."/>
            <person name="Goodwin S."/>
            <person name="Spatafora J."/>
            <person name="Crous P."/>
            <person name="Grigoriev I."/>
        </authorList>
    </citation>
    <scope>NUCLEOTIDE SEQUENCE</scope>
    <source>
        <strain evidence="1">CBS 269.34</strain>
    </source>
</reference>
<dbReference type="OrthoDB" id="3556572at2759"/>
<evidence type="ECO:0000313" key="1">
    <source>
        <dbReference type="EMBL" id="KAF2495605.1"/>
    </source>
</evidence>
<gene>
    <name evidence="1" type="ORF">BU16DRAFT_561882</name>
</gene>
<organism evidence="1 2">
    <name type="scientific">Lophium mytilinum</name>
    <dbReference type="NCBI Taxonomy" id="390894"/>
    <lineage>
        <taxon>Eukaryota</taxon>
        <taxon>Fungi</taxon>
        <taxon>Dikarya</taxon>
        <taxon>Ascomycota</taxon>
        <taxon>Pezizomycotina</taxon>
        <taxon>Dothideomycetes</taxon>
        <taxon>Pleosporomycetidae</taxon>
        <taxon>Mytilinidiales</taxon>
        <taxon>Mytilinidiaceae</taxon>
        <taxon>Lophium</taxon>
    </lineage>
</organism>
<dbReference type="AlphaFoldDB" id="A0A6A6QT71"/>
<evidence type="ECO:0000313" key="2">
    <source>
        <dbReference type="Proteomes" id="UP000799750"/>
    </source>
</evidence>
<protein>
    <submittedName>
        <fullName evidence="1">Uncharacterized protein</fullName>
    </submittedName>
</protein>
<dbReference type="EMBL" id="MU004189">
    <property type="protein sequence ID" value="KAF2495605.1"/>
    <property type="molecule type" value="Genomic_DNA"/>
</dbReference>
<proteinExistence type="predicted"/>
<name>A0A6A6QT71_9PEZI</name>